<reference evidence="9 10" key="1">
    <citation type="submission" date="2018-10" db="EMBL/GenBank/DDBJ databases">
        <title>Complete genome sequence of Malassezia restricta CBS 7877.</title>
        <authorList>
            <person name="Morand S.C."/>
            <person name="Bertignac M."/>
            <person name="Iltis A."/>
            <person name="Kolder I."/>
            <person name="Pirovano W."/>
            <person name="Jourdain R."/>
            <person name="Clavaud C."/>
        </authorList>
    </citation>
    <scope>NUCLEOTIDE SEQUENCE [LARGE SCALE GENOMIC DNA]</scope>
    <source>
        <strain evidence="9 10">CBS 7877</strain>
    </source>
</reference>
<feature type="region of interest" description="Disordered" evidence="7">
    <location>
        <begin position="142"/>
        <end position="312"/>
    </location>
</feature>
<evidence type="ECO:0000256" key="6">
    <source>
        <dbReference type="PROSITE-ProRule" id="PRU00221"/>
    </source>
</evidence>
<feature type="domain" description="Transcriptional repressor Tup1 N-terminal" evidence="8">
    <location>
        <begin position="63"/>
        <end position="138"/>
    </location>
</feature>
<dbReference type="InterPro" id="IPR001680">
    <property type="entry name" value="WD40_rpt"/>
</dbReference>
<dbReference type="PRINTS" id="PR00320">
    <property type="entry name" value="GPROTEINBRPT"/>
</dbReference>
<evidence type="ECO:0000259" key="8">
    <source>
        <dbReference type="Pfam" id="PF08581"/>
    </source>
</evidence>
<feature type="repeat" description="WD" evidence="6">
    <location>
        <begin position="602"/>
        <end position="638"/>
    </location>
</feature>
<evidence type="ECO:0000256" key="5">
    <source>
        <dbReference type="ARBA" id="ARBA00023163"/>
    </source>
</evidence>
<evidence type="ECO:0000313" key="9">
    <source>
        <dbReference type="EMBL" id="AYO44633.1"/>
    </source>
</evidence>
<dbReference type="InterPro" id="IPR019775">
    <property type="entry name" value="WD40_repeat_CS"/>
</dbReference>
<dbReference type="SUPFAM" id="SSF50978">
    <property type="entry name" value="WD40 repeat-like"/>
    <property type="match status" value="1"/>
</dbReference>
<name>A0A3G2S9A8_MALR7</name>
<feature type="repeat" description="WD" evidence="6">
    <location>
        <begin position="461"/>
        <end position="502"/>
    </location>
</feature>
<feature type="compositionally biased region" description="Polar residues" evidence="7">
    <location>
        <begin position="250"/>
        <end position="265"/>
    </location>
</feature>
<keyword evidence="2 6" id="KW-0853">WD repeat</keyword>
<dbReference type="InterPro" id="IPR013890">
    <property type="entry name" value="Tscrpt_rep_Tup1_N"/>
</dbReference>
<evidence type="ECO:0000256" key="4">
    <source>
        <dbReference type="ARBA" id="ARBA00023015"/>
    </source>
</evidence>
<evidence type="ECO:0000256" key="3">
    <source>
        <dbReference type="ARBA" id="ARBA00022737"/>
    </source>
</evidence>
<keyword evidence="4" id="KW-0805">Transcription regulation</keyword>
<dbReference type="PROSITE" id="PS00678">
    <property type="entry name" value="WD_REPEATS_1"/>
    <property type="match status" value="4"/>
</dbReference>
<dbReference type="PROSITE" id="PS50082">
    <property type="entry name" value="WD_REPEATS_2"/>
    <property type="match status" value="6"/>
</dbReference>
<gene>
    <name evidence="9" type="primary">tup12</name>
    <name evidence="9" type="ORF">DNF11_3683</name>
</gene>
<dbReference type="InterPro" id="IPR020472">
    <property type="entry name" value="WD40_PAC1"/>
</dbReference>
<keyword evidence="3" id="KW-0677">Repeat</keyword>
<sequence length="638" mass="69250">MVSVGSLGTVAAGSAPTSARASSSQSMAHAQPMAASPPPASVHPLSSAASMPPPPSQALWSTRLVDLLNLVRHEFDVIGNDAMHFKSQRVELEHRISQQINEVALMQEHVYELEKRHFEMVEQYEDEIKRLHALLEDRAVSSVGAREAPPHSTTRAGAPVDSRSAYVMPPASQAYDREERERMLPAMSSVSGDAAWHPAKRTKTAHGAPLVPSDAPRLRPDDREPKHLAPSPTSSRERNEEEEASPPESMQEQLQSTPPESTLSASRKVPRAESGSAPQEGAASAQSAKDGGEAEPSAPPAKKEDWSVMHNPSTKPMLDVGLVHTFTHNSVVCCVRFSPDGKYLATGCNRSAQIFTTDSGEKVCELQDPAVSGPGDLYIRSVCFSPDGKLLATGAEDRQIRIWDIAEQKITMLLTGHKQEIYSLEFSQDGQILASGSGDKTVRIWEVASGKELHVLHTSPGQNYGPGVTTVTLSPDGGLVAAGALDTFVRLWDTKTGKLRCRLKGHRDSIYSVCFMRDGQSLVSGSLDKTLKLWDLAPILQSADSPDDEVTNASLCKATFTGHKDYVLSVSCSPDSRWIASGSKDRCVQFWDAERCQTQLVLQGHKNSVIAIHLSPAKRLLATGSGDFNARIWTYEDK</sequence>
<feature type="repeat" description="WD" evidence="6">
    <location>
        <begin position="560"/>
        <end position="592"/>
    </location>
</feature>
<dbReference type="InterPro" id="IPR015943">
    <property type="entry name" value="WD40/YVTN_repeat-like_dom_sf"/>
</dbReference>
<dbReference type="PANTHER" id="PTHR19879:SF9">
    <property type="entry name" value="TRANSCRIPTION INITIATION FACTOR TFIID SUBUNIT 5"/>
    <property type="match status" value="1"/>
</dbReference>
<organism evidence="9 10">
    <name type="scientific">Malassezia restricta (strain ATCC 96810 / NBRC 103918 / CBS 7877)</name>
    <name type="common">Seborrheic dermatitis infection agent</name>
    <dbReference type="NCBI Taxonomy" id="425264"/>
    <lineage>
        <taxon>Eukaryota</taxon>
        <taxon>Fungi</taxon>
        <taxon>Dikarya</taxon>
        <taxon>Basidiomycota</taxon>
        <taxon>Ustilaginomycotina</taxon>
        <taxon>Malasseziomycetes</taxon>
        <taxon>Malasseziales</taxon>
        <taxon>Malasseziaceae</taxon>
        <taxon>Malassezia</taxon>
    </lineage>
</organism>
<dbReference type="STRING" id="425264.A0A3G2S9A8"/>
<feature type="repeat" description="WD" evidence="6">
    <location>
        <begin position="503"/>
        <end position="536"/>
    </location>
</feature>
<evidence type="ECO:0000256" key="2">
    <source>
        <dbReference type="ARBA" id="ARBA00022574"/>
    </source>
</evidence>
<feature type="compositionally biased region" description="Low complexity" evidence="7">
    <location>
        <begin position="11"/>
        <end position="34"/>
    </location>
</feature>
<proteinExistence type="predicted"/>
<dbReference type="InterPro" id="IPR036322">
    <property type="entry name" value="WD40_repeat_dom_sf"/>
</dbReference>
<dbReference type="EMBL" id="CP033154">
    <property type="protein sequence ID" value="AYO44633.1"/>
    <property type="molecule type" value="Genomic_DNA"/>
</dbReference>
<keyword evidence="10" id="KW-1185">Reference proteome</keyword>
<dbReference type="Pfam" id="PF00400">
    <property type="entry name" value="WD40"/>
    <property type="match status" value="7"/>
</dbReference>
<dbReference type="Pfam" id="PF08581">
    <property type="entry name" value="Tup_N"/>
    <property type="match status" value="1"/>
</dbReference>
<feature type="repeat" description="WD" evidence="6">
    <location>
        <begin position="414"/>
        <end position="455"/>
    </location>
</feature>
<dbReference type="CDD" id="cd00200">
    <property type="entry name" value="WD40"/>
    <property type="match status" value="1"/>
</dbReference>
<dbReference type="PROSITE" id="PS50294">
    <property type="entry name" value="WD_REPEATS_REGION"/>
    <property type="match status" value="6"/>
</dbReference>
<evidence type="ECO:0000313" key="10">
    <source>
        <dbReference type="Proteomes" id="UP000269793"/>
    </source>
</evidence>
<protein>
    <submittedName>
        <fullName evidence="9">Transcriptional repressor tup12</fullName>
    </submittedName>
</protein>
<feature type="compositionally biased region" description="Basic and acidic residues" evidence="7">
    <location>
        <begin position="216"/>
        <end position="227"/>
    </location>
</feature>
<dbReference type="SMART" id="SM00320">
    <property type="entry name" value="WD40"/>
    <property type="match status" value="7"/>
</dbReference>
<dbReference type="AlphaFoldDB" id="A0A3G2S9A8"/>
<dbReference type="Gene3D" id="1.20.5.340">
    <property type="match status" value="1"/>
</dbReference>
<dbReference type="VEuPathDB" id="FungiDB:DNF11_3683"/>
<accession>A0A3G2S9A8</accession>
<keyword evidence="1" id="KW-0678">Repressor</keyword>
<dbReference type="Gene3D" id="2.130.10.10">
    <property type="entry name" value="YVTN repeat-like/Quinoprotein amine dehydrogenase"/>
    <property type="match status" value="1"/>
</dbReference>
<keyword evidence="5" id="KW-0804">Transcription</keyword>
<dbReference type="OrthoDB" id="17410at2759"/>
<dbReference type="PANTHER" id="PTHR19879">
    <property type="entry name" value="TRANSCRIPTION INITIATION FACTOR TFIID"/>
    <property type="match status" value="1"/>
</dbReference>
<feature type="repeat" description="WD" evidence="6">
    <location>
        <begin position="379"/>
        <end position="413"/>
    </location>
</feature>
<dbReference type="Proteomes" id="UP000269793">
    <property type="component" value="Chromosome VII"/>
</dbReference>
<evidence type="ECO:0000256" key="1">
    <source>
        <dbReference type="ARBA" id="ARBA00022491"/>
    </source>
</evidence>
<evidence type="ECO:0000256" key="7">
    <source>
        <dbReference type="SAM" id="MobiDB-lite"/>
    </source>
</evidence>
<feature type="region of interest" description="Disordered" evidence="7">
    <location>
        <begin position="1"/>
        <end position="55"/>
    </location>
</feature>